<keyword evidence="4" id="KW-0132">Cell division</keyword>
<keyword evidence="6" id="KW-0133">Cell shape</keyword>
<dbReference type="GO" id="GO:0009252">
    <property type="term" value="P:peptidoglycan biosynthetic process"/>
    <property type="evidence" value="ECO:0007669"/>
    <property type="project" value="UniProtKB-UniRule"/>
</dbReference>
<dbReference type="GO" id="GO:0008360">
    <property type="term" value="P:regulation of cell shape"/>
    <property type="evidence" value="ECO:0007669"/>
    <property type="project" value="UniProtKB-KW"/>
</dbReference>
<evidence type="ECO:0000256" key="9">
    <source>
        <dbReference type="ARBA" id="ARBA00023316"/>
    </source>
</evidence>
<sequence length="307" mass="33587">MAYPGGCEIGPRPIDLHLRSLRNMGAKIEESHGFLICEATELRGTEIQLDFPSVGATENIILAAVFAKGTTVIRNAAREPEIMDLERFINAMGGRVWGAGTATIYVEGVDNFHDVEHRIIPDRIVAGTYLVAAAITKGEIHLKNVVPEHLQSVLYKLREVGCIIDADNSNIYLRAPERLLSVDSVKTLPYPGFPTDMQSQMMALMTVADGISFFIETIFENRFKHTEELIRMGANIKVDGRIALVKGVKNLTGATVKAKDLRGGASLILAALAADGKTVIENARHVERGYDNIHVELSKLGVNIIKT</sequence>
<evidence type="ECO:0000256" key="2">
    <source>
        <dbReference type="ARBA" id="ARBA00004752"/>
    </source>
</evidence>
<evidence type="ECO:0000256" key="5">
    <source>
        <dbReference type="ARBA" id="ARBA00022679"/>
    </source>
</evidence>
<dbReference type="Pfam" id="PF00275">
    <property type="entry name" value="EPSP_synthase"/>
    <property type="match status" value="1"/>
</dbReference>
<keyword evidence="9" id="KW-0961">Cell wall biogenesis/degradation</keyword>
<evidence type="ECO:0000259" key="15">
    <source>
        <dbReference type="Pfam" id="PF00275"/>
    </source>
</evidence>
<dbReference type="InterPro" id="IPR013792">
    <property type="entry name" value="RNA3'P_cycl/enolpyr_Trfase_a/b"/>
</dbReference>
<dbReference type="GO" id="GO:0019277">
    <property type="term" value="P:UDP-N-acetylgalactosamine biosynthetic process"/>
    <property type="evidence" value="ECO:0007669"/>
    <property type="project" value="InterPro"/>
</dbReference>
<keyword evidence="8" id="KW-0131">Cell cycle</keyword>
<dbReference type="EMBL" id="WBZB01000004">
    <property type="protein sequence ID" value="KAB3533186.1"/>
    <property type="molecule type" value="Genomic_DNA"/>
</dbReference>
<comment type="subcellular location">
    <subcellularLocation>
        <location evidence="1">Cytoplasm</location>
    </subcellularLocation>
</comment>
<dbReference type="Gene3D" id="3.65.10.10">
    <property type="entry name" value="Enolpyruvate transferase domain"/>
    <property type="match status" value="2"/>
</dbReference>
<keyword evidence="3" id="KW-0963">Cytoplasm</keyword>
<dbReference type="NCBIfam" id="NF006873">
    <property type="entry name" value="PRK09369.1"/>
    <property type="match status" value="1"/>
</dbReference>
<dbReference type="GO" id="GO:0008760">
    <property type="term" value="F:UDP-N-acetylglucosamine 1-carboxyvinyltransferase activity"/>
    <property type="evidence" value="ECO:0007669"/>
    <property type="project" value="UniProtKB-UniRule"/>
</dbReference>
<dbReference type="AlphaFoldDB" id="A0A833M8K0"/>
<comment type="caution">
    <text evidence="16">The sequence shown here is derived from an EMBL/GenBank/DDBJ whole genome shotgun (WGS) entry which is preliminary data.</text>
</comment>
<keyword evidence="5 16" id="KW-0808">Transferase</keyword>
<keyword evidence="7" id="KW-0573">Peptidoglycan synthesis</keyword>
<evidence type="ECO:0000256" key="10">
    <source>
        <dbReference type="ARBA" id="ARBA00038367"/>
    </source>
</evidence>
<name>A0A833M8K0_9FIRM</name>
<evidence type="ECO:0000256" key="11">
    <source>
        <dbReference type="ARBA" id="ARBA00039108"/>
    </source>
</evidence>
<comment type="pathway">
    <text evidence="2">Cell wall biogenesis; peptidoglycan biosynthesis.</text>
</comment>
<dbReference type="PANTHER" id="PTHR43783">
    <property type="entry name" value="UDP-N-ACETYLGLUCOSAMINE 1-CARBOXYVINYLTRANSFERASE"/>
    <property type="match status" value="1"/>
</dbReference>
<dbReference type="GO" id="GO:0005737">
    <property type="term" value="C:cytoplasm"/>
    <property type="evidence" value="ECO:0007669"/>
    <property type="project" value="UniProtKB-SubCell"/>
</dbReference>
<dbReference type="InterPro" id="IPR005750">
    <property type="entry name" value="UDP_GlcNAc_COvinyl_MurA"/>
</dbReference>
<evidence type="ECO:0000256" key="3">
    <source>
        <dbReference type="ARBA" id="ARBA00022490"/>
    </source>
</evidence>
<dbReference type="CDD" id="cd01555">
    <property type="entry name" value="UdpNAET"/>
    <property type="match status" value="1"/>
</dbReference>
<accession>A0A833M8K0</accession>
<evidence type="ECO:0000256" key="8">
    <source>
        <dbReference type="ARBA" id="ARBA00023306"/>
    </source>
</evidence>
<proteinExistence type="inferred from homology"/>
<organism evidence="16 17">
    <name type="scientific">Alkaliphilus serpentinus</name>
    <dbReference type="NCBI Taxonomy" id="1482731"/>
    <lineage>
        <taxon>Bacteria</taxon>
        <taxon>Bacillati</taxon>
        <taxon>Bacillota</taxon>
        <taxon>Clostridia</taxon>
        <taxon>Peptostreptococcales</taxon>
        <taxon>Natronincolaceae</taxon>
        <taxon>Alkaliphilus</taxon>
    </lineage>
</organism>
<evidence type="ECO:0000256" key="7">
    <source>
        <dbReference type="ARBA" id="ARBA00022984"/>
    </source>
</evidence>
<protein>
    <recommendedName>
        <fullName evidence="12 14">UDP-N-acetylglucosamine 1-carboxyvinyltransferase</fullName>
        <ecNumber evidence="11 14">2.5.1.7</ecNumber>
    </recommendedName>
</protein>
<evidence type="ECO:0000256" key="6">
    <source>
        <dbReference type="ARBA" id="ARBA00022960"/>
    </source>
</evidence>
<dbReference type="InterPro" id="IPR050068">
    <property type="entry name" value="MurA_subfamily"/>
</dbReference>
<dbReference type="InterPro" id="IPR036968">
    <property type="entry name" value="Enolpyruvate_Tfrase_sf"/>
</dbReference>
<dbReference type="SUPFAM" id="SSF55205">
    <property type="entry name" value="EPT/RTPC-like"/>
    <property type="match status" value="1"/>
</dbReference>
<evidence type="ECO:0000256" key="4">
    <source>
        <dbReference type="ARBA" id="ARBA00022618"/>
    </source>
</evidence>
<keyword evidence="17" id="KW-1185">Reference proteome</keyword>
<evidence type="ECO:0000256" key="13">
    <source>
        <dbReference type="ARBA" id="ARBA00047527"/>
    </source>
</evidence>
<dbReference type="InterPro" id="IPR001986">
    <property type="entry name" value="Enolpyruvate_Tfrase_dom"/>
</dbReference>
<gene>
    <name evidence="16" type="primary">murA</name>
    <name evidence="16" type="ORF">F8153_01165</name>
</gene>
<dbReference type="NCBIfam" id="TIGR01072">
    <property type="entry name" value="murA"/>
    <property type="match status" value="1"/>
</dbReference>
<dbReference type="PANTHER" id="PTHR43783:SF1">
    <property type="entry name" value="UDP-N-ACETYLGLUCOSAMINE 1-CARBOXYVINYLTRANSFERASE"/>
    <property type="match status" value="1"/>
</dbReference>
<comment type="similarity">
    <text evidence="10">Belongs to the EPSP synthase family. MurA subfamily.</text>
</comment>
<dbReference type="GO" id="GO:0051301">
    <property type="term" value="P:cell division"/>
    <property type="evidence" value="ECO:0007669"/>
    <property type="project" value="UniProtKB-KW"/>
</dbReference>
<reference evidence="16 17" key="1">
    <citation type="submission" date="2019-10" db="EMBL/GenBank/DDBJ databases">
        <title>Alkaliphilus serpentinus sp. nov. and Alkaliphilus pronyensis sp. nov., two novel anaerobic alkaliphilic species isolated from the serpentinized-hosted hydrothermal field of the Prony Bay (New Caledonia).</title>
        <authorList>
            <person name="Postec A."/>
        </authorList>
    </citation>
    <scope>NUCLEOTIDE SEQUENCE [LARGE SCALE GENOMIC DNA]</scope>
    <source>
        <strain evidence="16 17">LacT</strain>
    </source>
</reference>
<dbReference type="RefSeq" id="WP_151864512.1">
    <property type="nucleotide sequence ID" value="NZ_WBZB01000004.1"/>
</dbReference>
<evidence type="ECO:0000313" key="17">
    <source>
        <dbReference type="Proteomes" id="UP000465601"/>
    </source>
</evidence>
<dbReference type="OrthoDB" id="9803760at2"/>
<comment type="catalytic activity">
    <reaction evidence="13">
        <text>phosphoenolpyruvate + UDP-N-acetyl-alpha-D-glucosamine = UDP-N-acetyl-3-O-(1-carboxyvinyl)-alpha-D-glucosamine + phosphate</text>
        <dbReference type="Rhea" id="RHEA:18681"/>
        <dbReference type="ChEBI" id="CHEBI:43474"/>
        <dbReference type="ChEBI" id="CHEBI:57705"/>
        <dbReference type="ChEBI" id="CHEBI:58702"/>
        <dbReference type="ChEBI" id="CHEBI:68483"/>
        <dbReference type="EC" id="2.5.1.7"/>
    </reaction>
</comment>
<feature type="domain" description="Enolpyruvate transferase" evidence="15">
    <location>
        <begin position="3"/>
        <end position="294"/>
    </location>
</feature>
<evidence type="ECO:0000256" key="12">
    <source>
        <dbReference type="ARBA" id="ARBA00039754"/>
    </source>
</evidence>
<evidence type="ECO:0000256" key="1">
    <source>
        <dbReference type="ARBA" id="ARBA00004496"/>
    </source>
</evidence>
<evidence type="ECO:0000256" key="14">
    <source>
        <dbReference type="NCBIfam" id="TIGR01072"/>
    </source>
</evidence>
<dbReference type="GO" id="GO:0071555">
    <property type="term" value="P:cell wall organization"/>
    <property type="evidence" value="ECO:0007669"/>
    <property type="project" value="UniProtKB-KW"/>
</dbReference>
<evidence type="ECO:0000313" key="16">
    <source>
        <dbReference type="EMBL" id="KAB3533186.1"/>
    </source>
</evidence>
<dbReference type="Proteomes" id="UP000465601">
    <property type="component" value="Unassembled WGS sequence"/>
</dbReference>
<dbReference type="EC" id="2.5.1.7" evidence="11 14"/>